<organism evidence="10 11">
    <name type="scientific">Pollutimonas bauzanensis</name>
    <dbReference type="NCBI Taxonomy" id="658167"/>
    <lineage>
        <taxon>Bacteria</taxon>
        <taxon>Pseudomonadati</taxon>
        <taxon>Pseudomonadota</taxon>
        <taxon>Betaproteobacteria</taxon>
        <taxon>Burkholderiales</taxon>
        <taxon>Alcaligenaceae</taxon>
        <taxon>Pollutimonas</taxon>
    </lineage>
</organism>
<evidence type="ECO:0000256" key="4">
    <source>
        <dbReference type="ARBA" id="ARBA00022519"/>
    </source>
</evidence>
<evidence type="ECO:0000256" key="2">
    <source>
        <dbReference type="ARBA" id="ARBA00022448"/>
    </source>
</evidence>
<evidence type="ECO:0000259" key="9">
    <source>
        <dbReference type="PROSITE" id="PS50928"/>
    </source>
</evidence>
<dbReference type="STRING" id="658167.SAMN04488135_107133"/>
<dbReference type="Pfam" id="PF00528">
    <property type="entry name" value="BPD_transp_1"/>
    <property type="match status" value="1"/>
</dbReference>
<feature type="transmembrane region" description="Helical" evidence="8">
    <location>
        <begin position="204"/>
        <end position="226"/>
    </location>
</feature>
<feature type="transmembrane region" description="Helical" evidence="8">
    <location>
        <begin position="247"/>
        <end position="271"/>
    </location>
</feature>
<keyword evidence="4" id="KW-0997">Cell inner membrane</keyword>
<feature type="transmembrane region" description="Helical" evidence="8">
    <location>
        <begin position="118"/>
        <end position="138"/>
    </location>
</feature>
<name>A0A1M5XTQ8_9BURK</name>
<feature type="transmembrane region" description="Helical" evidence="8">
    <location>
        <begin position="84"/>
        <end position="106"/>
    </location>
</feature>
<dbReference type="Gene3D" id="1.10.3720.10">
    <property type="entry name" value="MetI-like"/>
    <property type="match status" value="1"/>
</dbReference>
<evidence type="ECO:0000256" key="1">
    <source>
        <dbReference type="ARBA" id="ARBA00004429"/>
    </source>
</evidence>
<dbReference type="GO" id="GO:0055085">
    <property type="term" value="P:transmembrane transport"/>
    <property type="evidence" value="ECO:0007669"/>
    <property type="project" value="InterPro"/>
</dbReference>
<accession>A0A1M5XTQ8</accession>
<reference evidence="10 11" key="1">
    <citation type="submission" date="2016-11" db="EMBL/GenBank/DDBJ databases">
        <authorList>
            <person name="Jaros S."/>
            <person name="Januszkiewicz K."/>
            <person name="Wedrychowicz H."/>
        </authorList>
    </citation>
    <scope>NUCLEOTIDE SEQUENCE [LARGE SCALE GENOMIC DNA]</scope>
    <source>
        <strain evidence="10 11">CGMCC 1.10190</strain>
    </source>
</reference>
<dbReference type="SUPFAM" id="SSF161098">
    <property type="entry name" value="MetI-like"/>
    <property type="match status" value="1"/>
</dbReference>
<dbReference type="InterPro" id="IPR000515">
    <property type="entry name" value="MetI-like"/>
</dbReference>
<keyword evidence="7 8" id="KW-0472">Membrane</keyword>
<keyword evidence="6 8" id="KW-1133">Transmembrane helix</keyword>
<dbReference type="PANTHER" id="PTHR43357:SF4">
    <property type="entry name" value="INNER MEMBRANE ABC TRANSPORTER PERMEASE PROTEIN YDCV"/>
    <property type="match status" value="1"/>
</dbReference>
<evidence type="ECO:0000256" key="5">
    <source>
        <dbReference type="ARBA" id="ARBA00022692"/>
    </source>
</evidence>
<keyword evidence="3" id="KW-1003">Cell membrane</keyword>
<comment type="similarity">
    <text evidence="8">Belongs to the binding-protein-dependent transport system permease family.</text>
</comment>
<evidence type="ECO:0000256" key="3">
    <source>
        <dbReference type="ARBA" id="ARBA00022475"/>
    </source>
</evidence>
<keyword evidence="11" id="KW-1185">Reference proteome</keyword>
<gene>
    <name evidence="10" type="ORF">SAMN04488135_107133</name>
</gene>
<keyword evidence="5 8" id="KW-0812">Transmembrane</keyword>
<dbReference type="EMBL" id="FQXE01000007">
    <property type="protein sequence ID" value="SHI03129.1"/>
    <property type="molecule type" value="Genomic_DNA"/>
</dbReference>
<sequence length="281" mass="30481">MITTPARPAVRSDSAPPRRGVRRNALPAFSTIAAWMVYLYLVLPSLTVIPISFSQGYSFSSFSLKLYQQLFQSSGWMSSMANSAIIATIASSLAIVAGVPAAYAFSRGRFRGKSIAQLLVVCPLFVPVIVISLGIYFLGAKTGTLGSHSILVLAHSMYAMPFVVVMVLSGLRQVDPSLERAAYIMGASTVRIFFQIILPQLRISIIAGWVFSFLVSFDEVIIAWFISGPDTQTLPVRMYSSIMWDNTPEIAAVSTLLTALSLLICLVMIRVGGIKTVTPSL</sequence>
<evidence type="ECO:0000256" key="6">
    <source>
        <dbReference type="ARBA" id="ARBA00022989"/>
    </source>
</evidence>
<feature type="domain" description="ABC transmembrane type-1" evidence="9">
    <location>
        <begin position="80"/>
        <end position="268"/>
    </location>
</feature>
<evidence type="ECO:0000313" key="11">
    <source>
        <dbReference type="Proteomes" id="UP000184226"/>
    </source>
</evidence>
<dbReference type="GO" id="GO:0005886">
    <property type="term" value="C:plasma membrane"/>
    <property type="evidence" value="ECO:0007669"/>
    <property type="project" value="UniProtKB-SubCell"/>
</dbReference>
<comment type="subcellular location">
    <subcellularLocation>
        <location evidence="1">Cell inner membrane</location>
        <topology evidence="1">Multi-pass membrane protein</topology>
    </subcellularLocation>
    <subcellularLocation>
        <location evidence="8">Cell membrane</location>
        <topology evidence="8">Multi-pass membrane protein</topology>
    </subcellularLocation>
</comment>
<feature type="transmembrane region" description="Helical" evidence="8">
    <location>
        <begin position="150"/>
        <end position="169"/>
    </location>
</feature>
<feature type="transmembrane region" description="Helical" evidence="8">
    <location>
        <begin position="28"/>
        <end position="53"/>
    </location>
</feature>
<dbReference type="AlphaFoldDB" id="A0A1M5XTQ8"/>
<dbReference type="RefSeq" id="WP_084136037.1">
    <property type="nucleotide sequence ID" value="NZ_FQXE01000007.1"/>
</dbReference>
<dbReference type="CDD" id="cd06261">
    <property type="entry name" value="TM_PBP2"/>
    <property type="match status" value="1"/>
</dbReference>
<dbReference type="Proteomes" id="UP000184226">
    <property type="component" value="Unassembled WGS sequence"/>
</dbReference>
<dbReference type="PANTHER" id="PTHR43357">
    <property type="entry name" value="INNER MEMBRANE ABC TRANSPORTER PERMEASE PROTEIN YDCV"/>
    <property type="match status" value="1"/>
</dbReference>
<evidence type="ECO:0000256" key="7">
    <source>
        <dbReference type="ARBA" id="ARBA00023136"/>
    </source>
</evidence>
<evidence type="ECO:0000313" key="10">
    <source>
        <dbReference type="EMBL" id="SHI03129.1"/>
    </source>
</evidence>
<evidence type="ECO:0000256" key="8">
    <source>
        <dbReference type="RuleBase" id="RU363032"/>
    </source>
</evidence>
<proteinExistence type="inferred from homology"/>
<protein>
    <submittedName>
        <fullName evidence="10">Putative spermidine/putrescine transport system permease protein</fullName>
    </submittedName>
</protein>
<keyword evidence="2 8" id="KW-0813">Transport</keyword>
<dbReference type="PROSITE" id="PS50928">
    <property type="entry name" value="ABC_TM1"/>
    <property type="match status" value="1"/>
</dbReference>
<dbReference type="OrthoDB" id="9178195at2"/>
<dbReference type="InterPro" id="IPR035906">
    <property type="entry name" value="MetI-like_sf"/>
</dbReference>